<proteinExistence type="predicted"/>
<accession>C1D8R5</accession>
<keyword evidence="2" id="KW-1185">Reference proteome</keyword>
<dbReference type="Proteomes" id="UP000002010">
    <property type="component" value="Chromosome"/>
</dbReference>
<dbReference type="EMBL" id="CP001154">
    <property type="protein sequence ID" value="ACO74855.1"/>
    <property type="molecule type" value="Genomic_DNA"/>
</dbReference>
<dbReference type="AlphaFoldDB" id="C1D8R5"/>
<dbReference type="KEGG" id="lhk:LHK_01871"/>
<organism evidence="1 2">
    <name type="scientific">Laribacter hongkongensis (strain HLHK9)</name>
    <dbReference type="NCBI Taxonomy" id="557598"/>
    <lineage>
        <taxon>Bacteria</taxon>
        <taxon>Pseudomonadati</taxon>
        <taxon>Pseudomonadota</taxon>
        <taxon>Betaproteobacteria</taxon>
        <taxon>Neisseriales</taxon>
        <taxon>Aquaspirillaceae</taxon>
        <taxon>Laribacter</taxon>
    </lineage>
</organism>
<gene>
    <name evidence="1" type="ordered locus">LHK_01871</name>
</gene>
<name>C1D8R5_LARHH</name>
<protein>
    <submittedName>
        <fullName evidence="1">Uncharacterized protein</fullName>
    </submittedName>
</protein>
<sequence length="65" mass="6762">MALCKGCACSEGRVCCLADVQHASPGDLPAFGLHGDGFLARMTSVNDAWLRPSSHAFINAGCVQP</sequence>
<reference evidence="1 2" key="1">
    <citation type="journal article" date="2009" name="PLoS Genet.">
        <title>The complete genome and proteome of Laribacter hongkongensis reveal potential mechanisms for adaptations to different temperatures and habitats.</title>
        <authorList>
            <person name="Woo P.C."/>
            <person name="Lau S.K."/>
            <person name="Tse H."/>
            <person name="Teng J.L."/>
            <person name="Curreem S.O."/>
            <person name="Tsang A.K."/>
            <person name="Fan R.Y."/>
            <person name="Wong G.K."/>
            <person name="Huang Y."/>
            <person name="Loman N.J."/>
            <person name="Snyder L.A."/>
            <person name="Cai J.J."/>
            <person name="Huang J.D."/>
            <person name="Mak W."/>
            <person name="Pallen M.J."/>
            <person name="Lok S."/>
            <person name="Yuen K.Y."/>
        </authorList>
    </citation>
    <scope>NUCLEOTIDE SEQUENCE [LARGE SCALE GENOMIC DNA]</scope>
    <source>
        <strain evidence="1 2">HLHK9</strain>
    </source>
</reference>
<evidence type="ECO:0000313" key="1">
    <source>
        <dbReference type="EMBL" id="ACO74855.1"/>
    </source>
</evidence>
<evidence type="ECO:0000313" key="2">
    <source>
        <dbReference type="Proteomes" id="UP000002010"/>
    </source>
</evidence>
<dbReference type="HOGENOM" id="CLU_2844437_0_0_4"/>